<organism evidence="12 13">
    <name type="scientific">Desulfocapsa sulfexigens (strain DSM 10523 / SB164P1)</name>
    <dbReference type="NCBI Taxonomy" id="1167006"/>
    <lineage>
        <taxon>Bacteria</taxon>
        <taxon>Pseudomonadati</taxon>
        <taxon>Thermodesulfobacteriota</taxon>
        <taxon>Desulfobulbia</taxon>
        <taxon>Desulfobulbales</taxon>
        <taxon>Desulfocapsaceae</taxon>
        <taxon>Desulfocapsa</taxon>
    </lineage>
</organism>
<feature type="site" description="Interaction with tRNA" evidence="9">
    <location>
        <position position="318"/>
    </location>
</feature>
<feature type="domain" description="tRNA-specific 2-thiouridylase MnmA-like C-terminal" evidence="10">
    <location>
        <begin position="259"/>
        <end position="334"/>
    </location>
</feature>
<evidence type="ECO:0000256" key="3">
    <source>
        <dbReference type="ARBA" id="ARBA00022694"/>
    </source>
</evidence>
<reference evidence="13" key="1">
    <citation type="journal article" date="2013" name="Stand. Genomic Sci.">
        <title>Complete genome sequence of Desulfocapsa sulfexigens, a marine deltaproteobacterium specialized in disproportionating inorganic sulfur compounds.</title>
        <authorList>
            <person name="Finster K.W."/>
            <person name="Kjeldsen K.U."/>
            <person name="Kube M."/>
            <person name="Reinhardt R."/>
            <person name="Mussmann M."/>
            <person name="Amann R."/>
            <person name="Schreiber L."/>
        </authorList>
    </citation>
    <scope>NUCLEOTIDE SEQUENCE [LARGE SCALE GENOMIC DNA]</scope>
    <source>
        <strain evidence="13">DSM 10523 / SB164P1</strain>
    </source>
</reference>
<keyword evidence="12" id="KW-0489">Methyltransferase</keyword>
<dbReference type="SUPFAM" id="SSF52402">
    <property type="entry name" value="Adenine nucleotide alpha hydrolases-like"/>
    <property type="match status" value="1"/>
</dbReference>
<dbReference type="Pfam" id="PF03054">
    <property type="entry name" value="tRNA_Me_trans"/>
    <property type="match status" value="1"/>
</dbReference>
<dbReference type="Gene3D" id="2.40.30.10">
    <property type="entry name" value="Translation factors"/>
    <property type="match status" value="1"/>
</dbReference>
<dbReference type="EC" id="2.8.1.13" evidence="9"/>
<evidence type="ECO:0000256" key="6">
    <source>
        <dbReference type="ARBA" id="ARBA00022884"/>
    </source>
</evidence>
<feature type="region of interest" description="Interaction with tRNA" evidence="9">
    <location>
        <begin position="285"/>
        <end position="286"/>
    </location>
</feature>
<dbReference type="GO" id="GO:0008168">
    <property type="term" value="F:methyltransferase activity"/>
    <property type="evidence" value="ECO:0007669"/>
    <property type="project" value="UniProtKB-KW"/>
</dbReference>
<dbReference type="GO" id="GO:0002143">
    <property type="term" value="P:tRNA wobble position uridine thiolation"/>
    <property type="evidence" value="ECO:0007669"/>
    <property type="project" value="TreeGrafter"/>
</dbReference>
<evidence type="ECO:0000256" key="7">
    <source>
        <dbReference type="ARBA" id="ARBA00023157"/>
    </source>
</evidence>
<dbReference type="STRING" id="1167006.UWK_00382"/>
<evidence type="ECO:0000259" key="11">
    <source>
        <dbReference type="Pfam" id="PF20259"/>
    </source>
</evidence>
<dbReference type="PANTHER" id="PTHR11933">
    <property type="entry name" value="TRNA 5-METHYLAMINOMETHYL-2-THIOURIDYLATE -METHYLTRANSFERASE"/>
    <property type="match status" value="1"/>
</dbReference>
<dbReference type="GO" id="GO:0103016">
    <property type="term" value="F:tRNA-uridine 2-sulfurtransferase activity"/>
    <property type="evidence" value="ECO:0007669"/>
    <property type="project" value="UniProtKB-EC"/>
</dbReference>
<dbReference type="AlphaFoldDB" id="M1P5M0"/>
<dbReference type="CDD" id="cd01998">
    <property type="entry name" value="MnmA_TRMU-like"/>
    <property type="match status" value="1"/>
</dbReference>
<protein>
    <recommendedName>
        <fullName evidence="9">tRNA-specific 2-thiouridylase MnmA</fullName>
        <ecNumber evidence="9">2.8.1.13</ecNumber>
    </recommendedName>
</protein>
<keyword evidence="4 9" id="KW-0547">Nucleotide-binding</keyword>
<keyword evidence="3 9" id="KW-0819">tRNA processing</keyword>
<dbReference type="InterPro" id="IPR046884">
    <property type="entry name" value="MnmA-like_central"/>
</dbReference>
<dbReference type="GO" id="GO:0032259">
    <property type="term" value="P:methylation"/>
    <property type="evidence" value="ECO:0007669"/>
    <property type="project" value="UniProtKB-KW"/>
</dbReference>
<keyword evidence="13" id="KW-1185">Reference proteome</keyword>
<dbReference type="GO" id="GO:0005524">
    <property type="term" value="F:ATP binding"/>
    <property type="evidence" value="ECO:0007669"/>
    <property type="project" value="UniProtKB-KW"/>
</dbReference>
<dbReference type="KEGG" id="dsf:UWK_00382"/>
<evidence type="ECO:0000256" key="9">
    <source>
        <dbReference type="HAMAP-Rule" id="MF_00144"/>
    </source>
</evidence>
<proteinExistence type="inferred from homology"/>
<evidence type="ECO:0000256" key="8">
    <source>
        <dbReference type="ARBA" id="ARBA00051542"/>
    </source>
</evidence>
<evidence type="ECO:0000256" key="2">
    <source>
        <dbReference type="ARBA" id="ARBA00022679"/>
    </source>
</evidence>
<feature type="active site" description="Cysteine persulfide intermediate" evidence="9">
    <location>
        <position position="179"/>
    </location>
</feature>
<dbReference type="InterPro" id="IPR004506">
    <property type="entry name" value="MnmA-like"/>
</dbReference>
<dbReference type="PATRIC" id="fig|1167006.5.peg.433"/>
<dbReference type="InterPro" id="IPR046885">
    <property type="entry name" value="MnmA-like_C"/>
</dbReference>
<evidence type="ECO:0000256" key="4">
    <source>
        <dbReference type="ARBA" id="ARBA00022741"/>
    </source>
</evidence>
<dbReference type="GO" id="GO:0005737">
    <property type="term" value="C:cytoplasm"/>
    <property type="evidence" value="ECO:0007669"/>
    <property type="project" value="UniProtKB-SubCell"/>
</dbReference>
<dbReference type="NCBIfam" id="NF001138">
    <property type="entry name" value="PRK00143.1"/>
    <property type="match status" value="1"/>
</dbReference>
<keyword evidence="5 9" id="KW-0067">ATP-binding</keyword>
<keyword evidence="7" id="KW-1015">Disulfide bond</keyword>
<evidence type="ECO:0000259" key="10">
    <source>
        <dbReference type="Pfam" id="PF20258"/>
    </source>
</evidence>
<comment type="similarity">
    <text evidence="9">Belongs to the MnmA/TRMU family.</text>
</comment>
<dbReference type="Gene3D" id="2.30.30.280">
    <property type="entry name" value="Adenine nucleotide alpha hydrolases-like domains"/>
    <property type="match status" value="1"/>
</dbReference>
<dbReference type="FunFam" id="2.30.30.280:FF:000001">
    <property type="entry name" value="tRNA-specific 2-thiouridylase MnmA"/>
    <property type="match status" value="1"/>
</dbReference>
<comment type="subcellular location">
    <subcellularLocation>
        <location evidence="9">Cytoplasm</location>
    </subcellularLocation>
</comment>
<dbReference type="EMBL" id="CP003985">
    <property type="protein sequence ID" value="AGF76967.1"/>
    <property type="molecule type" value="Genomic_DNA"/>
</dbReference>
<name>M1P5M0_DESSD</name>
<dbReference type="PANTHER" id="PTHR11933:SF5">
    <property type="entry name" value="MITOCHONDRIAL TRNA-SPECIFIC 2-THIOURIDYLASE 1"/>
    <property type="match status" value="1"/>
</dbReference>
<feature type="site" description="Interaction with tRNA" evidence="9">
    <location>
        <position position="108"/>
    </location>
</feature>
<evidence type="ECO:0000256" key="1">
    <source>
        <dbReference type="ARBA" id="ARBA00022555"/>
    </source>
</evidence>
<sequence length="335" mass="37593">MSGGVDSTACALLLRKQYDVHGFFMQLAQPDINQQLVRVKDIAARCKIPLTVIDLSARFEEKVLSYFTNTYLDGRTPNPCMVCNPKIKFGLFMDAMLEHGMEEIATGHYASIVEEDGCFFLQQGEDTIKDQTYFLARLGQKQLARVKFPLGAMTKSAVYDLVEEHGFTDFRGRESQDVCFLQNESVGHFLTTRSPESARDGDIVHINGHVLGRHNGIINYTVGQRRGLGIAAPSPLYVLKIDASANRVIVGDNDDLYQDSIEIQDVSWNCGKPPKSDHDYLVRIRYGHEGQPAKIKQISEDHYHISFTERQRAVTPGQFAVIYEGDRLIGSGEIQ</sequence>
<dbReference type="Proteomes" id="UP000011721">
    <property type="component" value="Chromosome"/>
</dbReference>
<dbReference type="HOGENOM" id="CLU_035188_0_0_7"/>
<dbReference type="GO" id="GO:0000049">
    <property type="term" value="F:tRNA binding"/>
    <property type="evidence" value="ECO:0007669"/>
    <property type="project" value="UniProtKB-KW"/>
</dbReference>
<feature type="domain" description="tRNA-specific 2-thiouridylase MnmA-like central" evidence="11">
    <location>
        <begin position="188"/>
        <end position="252"/>
    </location>
</feature>
<keyword evidence="2 9" id="KW-0808">Transferase</keyword>
<comment type="caution">
    <text evidence="9">Lacks conserved residue(s) required for the propagation of feature annotation.</text>
</comment>
<feature type="active site" description="Nucleophile" evidence="9">
    <location>
        <position position="83"/>
    </location>
</feature>
<keyword evidence="9" id="KW-0963">Cytoplasm</keyword>
<dbReference type="Pfam" id="PF20259">
    <property type="entry name" value="tRNA_Me_trans_M"/>
    <property type="match status" value="1"/>
</dbReference>
<dbReference type="eggNOG" id="COG0482">
    <property type="taxonomic scope" value="Bacteria"/>
</dbReference>
<feature type="region of interest" description="Interaction with tRNA" evidence="9">
    <location>
        <begin position="129"/>
        <end position="131"/>
    </location>
</feature>
<feature type="binding site" evidence="9">
    <location>
        <position position="25"/>
    </location>
    <ligand>
        <name>ATP</name>
        <dbReference type="ChEBI" id="CHEBI:30616"/>
    </ligand>
</feature>
<dbReference type="InterPro" id="IPR023382">
    <property type="entry name" value="MnmA-like_central_sf"/>
</dbReference>
<evidence type="ECO:0000256" key="5">
    <source>
        <dbReference type="ARBA" id="ARBA00022840"/>
    </source>
</evidence>
<keyword evidence="6 9" id="KW-0694">RNA-binding</keyword>
<evidence type="ECO:0000313" key="13">
    <source>
        <dbReference type="Proteomes" id="UP000011721"/>
    </source>
</evidence>
<gene>
    <name evidence="9" type="primary">mnmA</name>
    <name evidence="12" type="ordered locus">UWK_00382</name>
</gene>
<dbReference type="NCBIfam" id="TIGR00420">
    <property type="entry name" value="trmU"/>
    <property type="match status" value="1"/>
</dbReference>
<dbReference type="Pfam" id="PF20258">
    <property type="entry name" value="tRNA_Me_trans_C"/>
    <property type="match status" value="1"/>
</dbReference>
<evidence type="ECO:0000313" key="12">
    <source>
        <dbReference type="EMBL" id="AGF76967.1"/>
    </source>
</evidence>
<dbReference type="HAMAP" id="MF_00144">
    <property type="entry name" value="tRNA_thiouridyl_MnmA"/>
    <property type="match status" value="1"/>
</dbReference>
<comment type="function">
    <text evidence="9">Catalyzes the 2-thiolation of uridine at the wobble position (U34) of tRNA, leading to the formation of s(2)U34.</text>
</comment>
<comment type="catalytic activity">
    <reaction evidence="8 9">
        <text>S-sulfanyl-L-cysteinyl-[protein] + uridine(34) in tRNA + AH2 + ATP = 2-thiouridine(34) in tRNA + L-cysteinyl-[protein] + A + AMP + diphosphate + H(+)</text>
        <dbReference type="Rhea" id="RHEA:47032"/>
        <dbReference type="Rhea" id="RHEA-COMP:10131"/>
        <dbReference type="Rhea" id="RHEA-COMP:11726"/>
        <dbReference type="Rhea" id="RHEA-COMP:11727"/>
        <dbReference type="Rhea" id="RHEA-COMP:11728"/>
        <dbReference type="ChEBI" id="CHEBI:13193"/>
        <dbReference type="ChEBI" id="CHEBI:15378"/>
        <dbReference type="ChEBI" id="CHEBI:17499"/>
        <dbReference type="ChEBI" id="CHEBI:29950"/>
        <dbReference type="ChEBI" id="CHEBI:30616"/>
        <dbReference type="ChEBI" id="CHEBI:33019"/>
        <dbReference type="ChEBI" id="CHEBI:61963"/>
        <dbReference type="ChEBI" id="CHEBI:65315"/>
        <dbReference type="ChEBI" id="CHEBI:87170"/>
        <dbReference type="ChEBI" id="CHEBI:456215"/>
        <dbReference type="EC" id="2.8.1.13"/>
    </reaction>
</comment>
<dbReference type="Gene3D" id="3.40.50.620">
    <property type="entry name" value="HUPs"/>
    <property type="match status" value="1"/>
</dbReference>
<keyword evidence="1 9" id="KW-0820">tRNA-binding</keyword>
<feature type="binding site" evidence="9">
    <location>
        <position position="107"/>
    </location>
    <ligand>
        <name>ATP</name>
        <dbReference type="ChEBI" id="CHEBI:30616"/>
    </ligand>
</feature>
<accession>M1P5M0</accession>
<dbReference type="InterPro" id="IPR014729">
    <property type="entry name" value="Rossmann-like_a/b/a_fold"/>
</dbReference>